<comment type="similarity">
    <text evidence="2 3">Belongs to the LOG family.</text>
</comment>
<sequence>MSVLKTASMKIESVVVFCGSKTGRSPLYMKHAAELGKLIAVLNLRMVYGGGNKGLMGAIADAVLANGGKVMGVIPKILTEWEHQHEGLTELFVVPDMHTRKKMMYEMCDAAIVMPGGFGTLDELFEMLTWNQLKIHDKKIYVLNTEGFYNHLRLHLQHLKKEDFLYESLEERIVFCETPIEIFNKIG</sequence>
<dbReference type="EC" id="3.2.2.n1" evidence="3"/>
<keyword evidence="3" id="KW-0378">Hydrolase</keyword>
<dbReference type="AlphaFoldDB" id="A0A1V9G257"/>
<evidence type="ECO:0000256" key="3">
    <source>
        <dbReference type="RuleBase" id="RU363015"/>
    </source>
</evidence>
<dbReference type="GO" id="GO:0008714">
    <property type="term" value="F:AMP nucleosidase activity"/>
    <property type="evidence" value="ECO:0007669"/>
    <property type="project" value="UniProtKB-EC"/>
</dbReference>
<reference evidence="4 5" key="1">
    <citation type="submission" date="2016-03" db="EMBL/GenBank/DDBJ databases">
        <title>Niastella vici sp. nov., isolated from farmland soil.</title>
        <authorList>
            <person name="Chen L."/>
            <person name="Wang D."/>
            <person name="Yang S."/>
            <person name="Wang G."/>
        </authorList>
    </citation>
    <scope>NUCLEOTIDE SEQUENCE [LARGE SCALE GENOMIC DNA]</scope>
    <source>
        <strain evidence="4 5">DJ57</strain>
    </source>
</reference>
<dbReference type="Gene3D" id="3.40.50.450">
    <property type="match status" value="1"/>
</dbReference>
<comment type="catalytic activity">
    <reaction evidence="1">
        <text>AMP + H2O = D-ribose 5-phosphate + adenine</text>
        <dbReference type="Rhea" id="RHEA:20129"/>
        <dbReference type="ChEBI" id="CHEBI:15377"/>
        <dbReference type="ChEBI" id="CHEBI:16708"/>
        <dbReference type="ChEBI" id="CHEBI:78346"/>
        <dbReference type="ChEBI" id="CHEBI:456215"/>
        <dbReference type="EC" id="3.2.2.4"/>
    </reaction>
</comment>
<dbReference type="PANTHER" id="PTHR31223">
    <property type="entry name" value="LOG FAMILY PROTEIN YJL055W"/>
    <property type="match status" value="1"/>
</dbReference>
<dbReference type="OrthoDB" id="9801098at2"/>
<protein>
    <recommendedName>
        <fullName evidence="3">Cytokinin riboside 5'-monophosphate phosphoribohydrolase</fullName>
        <ecNumber evidence="3">3.2.2.n1</ecNumber>
    </recommendedName>
</protein>
<evidence type="ECO:0000256" key="1">
    <source>
        <dbReference type="ARBA" id="ARBA00000274"/>
    </source>
</evidence>
<keyword evidence="5" id="KW-1185">Reference proteome</keyword>
<dbReference type="STRING" id="1703345.A3860_18245"/>
<keyword evidence="3" id="KW-0203">Cytokinin biosynthesis</keyword>
<comment type="caution">
    <text evidence="4">The sequence shown here is derived from an EMBL/GenBank/DDBJ whole genome shotgun (WGS) entry which is preliminary data.</text>
</comment>
<evidence type="ECO:0000313" key="4">
    <source>
        <dbReference type="EMBL" id="OQP64703.1"/>
    </source>
</evidence>
<organism evidence="4 5">
    <name type="scientific">Niastella vici</name>
    <dbReference type="NCBI Taxonomy" id="1703345"/>
    <lineage>
        <taxon>Bacteria</taxon>
        <taxon>Pseudomonadati</taxon>
        <taxon>Bacteroidota</taxon>
        <taxon>Chitinophagia</taxon>
        <taxon>Chitinophagales</taxon>
        <taxon>Chitinophagaceae</taxon>
        <taxon>Niastella</taxon>
    </lineage>
</organism>
<dbReference type="PANTHER" id="PTHR31223:SF70">
    <property type="entry name" value="LOG FAMILY PROTEIN YJL055W"/>
    <property type="match status" value="1"/>
</dbReference>
<dbReference type="GO" id="GO:0005829">
    <property type="term" value="C:cytosol"/>
    <property type="evidence" value="ECO:0007669"/>
    <property type="project" value="TreeGrafter"/>
</dbReference>
<dbReference type="InterPro" id="IPR005269">
    <property type="entry name" value="LOG"/>
</dbReference>
<dbReference type="Pfam" id="PF03641">
    <property type="entry name" value="Lysine_decarbox"/>
    <property type="match status" value="1"/>
</dbReference>
<evidence type="ECO:0000256" key="2">
    <source>
        <dbReference type="ARBA" id="ARBA00006763"/>
    </source>
</evidence>
<name>A0A1V9G257_9BACT</name>
<accession>A0A1V9G257</accession>
<proteinExistence type="inferred from homology"/>
<dbReference type="GO" id="GO:0009691">
    <property type="term" value="P:cytokinin biosynthetic process"/>
    <property type="evidence" value="ECO:0007669"/>
    <property type="project" value="UniProtKB-UniRule"/>
</dbReference>
<dbReference type="NCBIfam" id="TIGR00730">
    <property type="entry name" value="Rossman fold protein, TIGR00730 family"/>
    <property type="match status" value="1"/>
</dbReference>
<evidence type="ECO:0000313" key="5">
    <source>
        <dbReference type="Proteomes" id="UP000192796"/>
    </source>
</evidence>
<dbReference type="InterPro" id="IPR031100">
    <property type="entry name" value="LOG_fam"/>
</dbReference>
<dbReference type="EMBL" id="LVYD01000041">
    <property type="protein sequence ID" value="OQP64703.1"/>
    <property type="molecule type" value="Genomic_DNA"/>
</dbReference>
<gene>
    <name evidence="4" type="ORF">A3860_18245</name>
</gene>
<dbReference type="Proteomes" id="UP000192796">
    <property type="component" value="Unassembled WGS sequence"/>
</dbReference>
<dbReference type="SUPFAM" id="SSF102405">
    <property type="entry name" value="MCP/YpsA-like"/>
    <property type="match status" value="1"/>
</dbReference>